<keyword evidence="3" id="KW-1185">Reference proteome</keyword>
<dbReference type="EMBL" id="CAJVPY010005051">
    <property type="protein sequence ID" value="CAG8634276.1"/>
    <property type="molecule type" value="Genomic_DNA"/>
</dbReference>
<gene>
    <name evidence="2" type="ORF">DERYTH_LOCUS9311</name>
</gene>
<name>A0A9N9DFY6_9GLOM</name>
<dbReference type="AlphaFoldDB" id="A0A9N9DFY6"/>
<comment type="caution">
    <text evidence="2">The sequence shown here is derived from an EMBL/GenBank/DDBJ whole genome shotgun (WGS) entry which is preliminary data.</text>
</comment>
<reference evidence="2" key="1">
    <citation type="submission" date="2021-06" db="EMBL/GenBank/DDBJ databases">
        <authorList>
            <person name="Kallberg Y."/>
            <person name="Tangrot J."/>
            <person name="Rosling A."/>
        </authorList>
    </citation>
    <scope>NUCLEOTIDE SEQUENCE</scope>
    <source>
        <strain evidence="2">MA453B</strain>
    </source>
</reference>
<accession>A0A9N9DFY6</accession>
<feature type="compositionally biased region" description="Polar residues" evidence="1">
    <location>
        <begin position="63"/>
        <end position="75"/>
    </location>
</feature>
<sequence>MEFQESRDIEFQENRNVDYQKSIDIDFFVELPHESMNIVVRGSKNMEFQKSKNIDYQERMNVKSRSMNVKSQNIESQEDMDMESQYVKPQEKGIDVESQESMDIESQKGIDIESQESIDTRSFQEETGLENTVLINIESVCDQNIEQNLHKTVEIAMQLNQSDTSNTIVPDLHIFNWFRTLYTFITEIKEYIQKKVKYTYSFGKMKAALNLVLNMGCKDELIATRTSTRNTVVKTPLNTLTSNSNKIVNNISTRSTQR</sequence>
<evidence type="ECO:0000256" key="1">
    <source>
        <dbReference type="SAM" id="MobiDB-lite"/>
    </source>
</evidence>
<evidence type="ECO:0000313" key="2">
    <source>
        <dbReference type="EMBL" id="CAG8634276.1"/>
    </source>
</evidence>
<organism evidence="2 3">
    <name type="scientific">Dentiscutata erythropus</name>
    <dbReference type="NCBI Taxonomy" id="1348616"/>
    <lineage>
        <taxon>Eukaryota</taxon>
        <taxon>Fungi</taxon>
        <taxon>Fungi incertae sedis</taxon>
        <taxon>Mucoromycota</taxon>
        <taxon>Glomeromycotina</taxon>
        <taxon>Glomeromycetes</taxon>
        <taxon>Diversisporales</taxon>
        <taxon>Gigasporaceae</taxon>
        <taxon>Dentiscutata</taxon>
    </lineage>
</organism>
<feature type="region of interest" description="Disordered" evidence="1">
    <location>
        <begin position="62"/>
        <end position="101"/>
    </location>
</feature>
<evidence type="ECO:0000313" key="3">
    <source>
        <dbReference type="Proteomes" id="UP000789405"/>
    </source>
</evidence>
<dbReference type="Proteomes" id="UP000789405">
    <property type="component" value="Unassembled WGS sequence"/>
</dbReference>
<protein>
    <submittedName>
        <fullName evidence="2">16082_t:CDS:1</fullName>
    </submittedName>
</protein>
<proteinExistence type="predicted"/>